<name>A0ABU6A2S5_9FLAO</name>
<dbReference type="InterPro" id="IPR021255">
    <property type="entry name" value="DUF2807"/>
</dbReference>
<keyword evidence="3" id="KW-1185">Reference proteome</keyword>
<evidence type="ECO:0000313" key="2">
    <source>
        <dbReference type="EMBL" id="MEB3348350.1"/>
    </source>
</evidence>
<feature type="domain" description="Putative auto-transporter adhesin head GIN" evidence="1">
    <location>
        <begin position="46"/>
        <end position="227"/>
    </location>
</feature>
<comment type="caution">
    <text evidence="2">The sequence shown here is derived from an EMBL/GenBank/DDBJ whole genome shotgun (WGS) entry which is preliminary data.</text>
</comment>
<dbReference type="Pfam" id="PF10988">
    <property type="entry name" value="DUF2807"/>
    <property type="match status" value="1"/>
</dbReference>
<dbReference type="RefSeq" id="WP_324182372.1">
    <property type="nucleotide sequence ID" value="NZ_BAABAW010000005.1"/>
</dbReference>
<evidence type="ECO:0000313" key="3">
    <source>
        <dbReference type="Proteomes" id="UP001327027"/>
    </source>
</evidence>
<accession>A0ABU6A2S5</accession>
<evidence type="ECO:0000259" key="1">
    <source>
        <dbReference type="Pfam" id="PF10988"/>
    </source>
</evidence>
<dbReference type="Proteomes" id="UP001327027">
    <property type="component" value="Unassembled WGS sequence"/>
</dbReference>
<gene>
    <name evidence="2" type="ORF">U6A24_22930</name>
</gene>
<protein>
    <submittedName>
        <fullName evidence="2">Head GIN domain-containing protein</fullName>
    </submittedName>
</protein>
<dbReference type="PANTHER" id="PTHR39200">
    <property type="entry name" value="HYPOTHETICAL EXPORTED PROTEIN"/>
    <property type="match status" value="1"/>
</dbReference>
<organism evidence="2 3">
    <name type="scientific">Aquimarina gracilis</name>
    <dbReference type="NCBI Taxonomy" id="874422"/>
    <lineage>
        <taxon>Bacteria</taxon>
        <taxon>Pseudomonadati</taxon>
        <taxon>Bacteroidota</taxon>
        <taxon>Flavobacteriia</taxon>
        <taxon>Flavobacteriales</taxon>
        <taxon>Flavobacteriaceae</taxon>
        <taxon>Aquimarina</taxon>
    </lineage>
</organism>
<dbReference type="Gene3D" id="2.160.20.120">
    <property type="match status" value="1"/>
</dbReference>
<sequence length="244" mass="26562">MQITKEIHKILIFTMLSLFCVSTTFSQKNIKGNGNVIKQERTVSSFDEIIIKGVFNVHLAQGNEEFVMVEADENLQPIITVENQGNALVLGWKKGKNVRNKTKMNIYVTLKDIQKLKIEGVGSVKTASTLSLKKLKLMVSGVGNTALKLNCDTLDGNINALGTLTLEGNVDRVTLNNSGIGYVKAFDLIAKKLELNNSGIGKVEVYADETIDITSSGIGSVRYKGNAQNKNIDSKGLGKVTKVN</sequence>
<dbReference type="PANTHER" id="PTHR39200:SF1">
    <property type="entry name" value="AUTO-TRANSPORTER ADHESIN HEAD GIN DOMAIN-CONTAINING PROTEIN-RELATED"/>
    <property type="match status" value="1"/>
</dbReference>
<proteinExistence type="predicted"/>
<dbReference type="EMBL" id="JAYKLX010000014">
    <property type="protein sequence ID" value="MEB3348350.1"/>
    <property type="molecule type" value="Genomic_DNA"/>
</dbReference>
<reference evidence="2 3" key="1">
    <citation type="journal article" date="2013" name="Int. J. Syst. Evol. Microbiol.">
        <title>Aquimarina gracilis sp. nov., isolated from the gut microflora of a mussel, Mytilus coruscus, and emended description of Aquimarina spongiae.</title>
        <authorList>
            <person name="Park S.C."/>
            <person name="Choe H.N."/>
            <person name="Baik K.S."/>
            <person name="Seong C.N."/>
        </authorList>
    </citation>
    <scope>NUCLEOTIDE SEQUENCE [LARGE SCALE GENOMIC DNA]</scope>
    <source>
        <strain evidence="2 3">PSC32</strain>
    </source>
</reference>